<gene>
    <name evidence="3" type="ORF">FEZ08_07160</name>
</gene>
<dbReference type="CDD" id="cd02440">
    <property type="entry name" value="AdoMet_MTases"/>
    <property type="match status" value="1"/>
</dbReference>
<evidence type="ECO:0000256" key="1">
    <source>
        <dbReference type="ARBA" id="ARBA00022603"/>
    </source>
</evidence>
<dbReference type="InParanoid" id="A0A5R8QD44"/>
<dbReference type="OrthoDB" id="9785995at2"/>
<dbReference type="FunCoup" id="A0A5R8QD44">
    <property type="interactions" value="276"/>
</dbReference>
<name>A0A5R8QD44_9FIRM</name>
<dbReference type="Gene3D" id="3.40.50.150">
    <property type="entry name" value="Vaccinia Virus protein VP39"/>
    <property type="match status" value="1"/>
</dbReference>
<dbReference type="AlphaFoldDB" id="A0A5R8QD44"/>
<dbReference type="PANTHER" id="PTHR43648">
    <property type="entry name" value="ELECTRON TRANSFER FLAVOPROTEIN BETA SUBUNIT LYSINE METHYLTRANSFERASE"/>
    <property type="match status" value="1"/>
</dbReference>
<dbReference type="GO" id="GO:0032259">
    <property type="term" value="P:methylation"/>
    <property type="evidence" value="ECO:0007669"/>
    <property type="project" value="UniProtKB-KW"/>
</dbReference>
<reference evidence="3 4" key="1">
    <citation type="submission" date="2019-05" db="EMBL/GenBank/DDBJ databases">
        <title>Culicoidintestinum kansasii gen. nov., sp. nov. from the gastrointestinal tract of the biting midge, Culicoides sonorensis.</title>
        <authorList>
            <person name="Neupane S."/>
            <person name="Ghosh A."/>
            <person name="Gunther S."/>
            <person name="Martin K."/>
            <person name="Zurek L."/>
        </authorList>
    </citation>
    <scope>NUCLEOTIDE SEQUENCE [LARGE SCALE GENOMIC DNA]</scope>
    <source>
        <strain evidence="3 4">CS-1</strain>
    </source>
</reference>
<dbReference type="RefSeq" id="WP_138191042.1">
    <property type="nucleotide sequence ID" value="NZ_VBWP01000005.1"/>
</dbReference>
<keyword evidence="1 3" id="KW-0489">Methyltransferase</keyword>
<dbReference type="GO" id="GO:0008276">
    <property type="term" value="F:protein methyltransferase activity"/>
    <property type="evidence" value="ECO:0007669"/>
    <property type="project" value="TreeGrafter"/>
</dbReference>
<dbReference type="SUPFAM" id="SSF53335">
    <property type="entry name" value="S-adenosyl-L-methionine-dependent methyltransferases"/>
    <property type="match status" value="1"/>
</dbReference>
<organism evidence="3 4">
    <name type="scientific">Culicoidibacter larvae</name>
    <dbReference type="NCBI Taxonomy" id="2579976"/>
    <lineage>
        <taxon>Bacteria</taxon>
        <taxon>Bacillati</taxon>
        <taxon>Bacillota</taxon>
        <taxon>Culicoidibacteria</taxon>
        <taxon>Culicoidibacterales</taxon>
        <taxon>Culicoidibacteraceae</taxon>
        <taxon>Culicoidibacter</taxon>
    </lineage>
</organism>
<protein>
    <submittedName>
        <fullName evidence="3">Methyltransferase</fullName>
    </submittedName>
</protein>
<evidence type="ECO:0000256" key="2">
    <source>
        <dbReference type="ARBA" id="ARBA00022679"/>
    </source>
</evidence>
<sequence length="295" mass="32486">MEQFRQVSWFVVEGEDADALGAQFGDFFAVGIEVVAPISAERIAREQYGEIFSANQSDTSFVRFYLPVSIAETEVEQYFVDLFGAERVAQSLQVELYEMPDFEQQWRDSVVDIPLGNITIVPPWRATASVEQVRIVLEPKMAFGTGDHATTQLAASLLAELDLVGKRVLDVGTGSGILAMFAARNQAKFVLATEIDRQAVLEARENVVANDLADVVQVIHASAVPQEERFDVIIANITLPILTELLPQMIGLAPVIVISGIMMQEQEQIERLVQGLGLVIDKLVIDGEWLALQIG</sequence>
<dbReference type="PANTHER" id="PTHR43648:SF1">
    <property type="entry name" value="ELECTRON TRANSFER FLAVOPROTEIN BETA SUBUNIT LYSINE METHYLTRANSFERASE"/>
    <property type="match status" value="1"/>
</dbReference>
<accession>A0A5R8QD44</accession>
<dbReference type="InterPro" id="IPR029063">
    <property type="entry name" value="SAM-dependent_MTases_sf"/>
</dbReference>
<dbReference type="Pfam" id="PF06325">
    <property type="entry name" value="PrmA"/>
    <property type="match status" value="1"/>
</dbReference>
<comment type="caution">
    <text evidence="3">The sequence shown here is derived from an EMBL/GenBank/DDBJ whole genome shotgun (WGS) entry which is preliminary data.</text>
</comment>
<evidence type="ECO:0000313" key="3">
    <source>
        <dbReference type="EMBL" id="TLG73903.1"/>
    </source>
</evidence>
<keyword evidence="2 3" id="KW-0808">Transferase</keyword>
<proteinExistence type="predicted"/>
<evidence type="ECO:0000313" key="4">
    <source>
        <dbReference type="Proteomes" id="UP000306912"/>
    </source>
</evidence>
<dbReference type="EMBL" id="VBWP01000005">
    <property type="protein sequence ID" value="TLG73903.1"/>
    <property type="molecule type" value="Genomic_DNA"/>
</dbReference>
<dbReference type="InterPro" id="IPR050078">
    <property type="entry name" value="Ribosomal_L11_MeTrfase_PrmA"/>
</dbReference>
<dbReference type="Proteomes" id="UP000306912">
    <property type="component" value="Unassembled WGS sequence"/>
</dbReference>
<keyword evidence="4" id="KW-1185">Reference proteome</keyword>